<reference evidence="3 4" key="1">
    <citation type="submission" date="2016-04" db="EMBL/GenBank/DDBJ databases">
        <title>A degradative enzymes factory behind the ericoid mycorrhizal symbiosis.</title>
        <authorList>
            <consortium name="DOE Joint Genome Institute"/>
            <person name="Martino E."/>
            <person name="Morin E."/>
            <person name="Grelet G."/>
            <person name="Kuo A."/>
            <person name="Kohler A."/>
            <person name="Daghino S."/>
            <person name="Barry K."/>
            <person name="Choi C."/>
            <person name="Cichocki N."/>
            <person name="Clum A."/>
            <person name="Copeland A."/>
            <person name="Hainaut M."/>
            <person name="Haridas S."/>
            <person name="Labutti K."/>
            <person name="Lindquist E."/>
            <person name="Lipzen A."/>
            <person name="Khouja H.-R."/>
            <person name="Murat C."/>
            <person name="Ohm R."/>
            <person name="Olson A."/>
            <person name="Spatafora J."/>
            <person name="Veneault-Fourrey C."/>
            <person name="Henrissat B."/>
            <person name="Grigoriev I."/>
            <person name="Martin F."/>
            <person name="Perotto S."/>
        </authorList>
    </citation>
    <scope>NUCLEOTIDE SEQUENCE [LARGE SCALE GENOMIC DNA]</scope>
    <source>
        <strain evidence="3 4">F</strain>
    </source>
</reference>
<dbReference type="InterPro" id="IPR036291">
    <property type="entry name" value="NAD(P)-bd_dom_sf"/>
</dbReference>
<dbReference type="AlphaFoldDB" id="A0A2J6QWQ1"/>
<dbReference type="SUPFAM" id="SSF51735">
    <property type="entry name" value="NAD(P)-binding Rossmann-fold domains"/>
    <property type="match status" value="1"/>
</dbReference>
<keyword evidence="1" id="KW-0521">NADP</keyword>
<evidence type="ECO:0000256" key="1">
    <source>
        <dbReference type="ARBA" id="ARBA00022857"/>
    </source>
</evidence>
<dbReference type="PRINTS" id="PR00080">
    <property type="entry name" value="SDRFAMILY"/>
</dbReference>
<dbReference type="OrthoDB" id="1274115at2759"/>
<dbReference type="Pfam" id="PF00106">
    <property type="entry name" value="adh_short"/>
    <property type="match status" value="1"/>
</dbReference>
<dbReference type="PANTHER" id="PTHR43976:SF6">
    <property type="entry name" value="OXIDOREDUCTASE, PUTATIVE (AFU_ORTHOLOGUE AFUA_1G13950)-RELATED"/>
    <property type="match status" value="1"/>
</dbReference>
<name>A0A2J6QWQ1_HYAVF</name>
<dbReference type="PROSITE" id="PS00061">
    <property type="entry name" value="ADH_SHORT"/>
    <property type="match status" value="1"/>
</dbReference>
<dbReference type="PANTHER" id="PTHR43976">
    <property type="entry name" value="SHORT CHAIN DEHYDROGENASE"/>
    <property type="match status" value="1"/>
</dbReference>
<proteinExistence type="inferred from homology"/>
<dbReference type="STRING" id="1149755.A0A2J6QWQ1"/>
<evidence type="ECO:0000313" key="4">
    <source>
        <dbReference type="Proteomes" id="UP000235786"/>
    </source>
</evidence>
<evidence type="ECO:0000313" key="3">
    <source>
        <dbReference type="EMBL" id="PMD30673.1"/>
    </source>
</evidence>
<organism evidence="3 4">
    <name type="scientific">Hyaloscypha variabilis (strain UAMH 11265 / GT02V1 / F)</name>
    <name type="common">Meliniomyces variabilis</name>
    <dbReference type="NCBI Taxonomy" id="1149755"/>
    <lineage>
        <taxon>Eukaryota</taxon>
        <taxon>Fungi</taxon>
        <taxon>Dikarya</taxon>
        <taxon>Ascomycota</taxon>
        <taxon>Pezizomycotina</taxon>
        <taxon>Leotiomycetes</taxon>
        <taxon>Helotiales</taxon>
        <taxon>Hyaloscyphaceae</taxon>
        <taxon>Hyaloscypha</taxon>
        <taxon>Hyaloscypha variabilis</taxon>
    </lineage>
</organism>
<evidence type="ECO:0000256" key="2">
    <source>
        <dbReference type="RuleBase" id="RU000363"/>
    </source>
</evidence>
<dbReference type="EMBL" id="KZ613966">
    <property type="protein sequence ID" value="PMD30673.1"/>
    <property type="molecule type" value="Genomic_DNA"/>
</dbReference>
<dbReference type="InterPro" id="IPR002347">
    <property type="entry name" value="SDR_fam"/>
</dbReference>
<accession>A0A2J6QWQ1</accession>
<sequence>MSSTTTTSSTSPPKKLTWLITGCSSPSGFGLTLAHLALSAGHTVLASSRNPSHTPSLTADFERLGGHWLTLDVTSPLTPQTLSTSLPAGISLSSIDILVNNAGYCSFSPIETAKEEEVRDMMETMYFGPLRLIQAVLPGMRERRFGTVVNFSSGAALDGNPTMGAYAGAKGGMDALSKVLAKEVAPFNIRVLTVVLGTFNTNFGQGFDFSQVVLPVDYKGSGAEQMINVLSSGKLKPNGDKEKAMKAVYDVVVGTGVGAGHEGERFLPLGKDMLTRVGMVQEYLSHGVEVFGEVAKSVAVDE</sequence>
<gene>
    <name evidence="3" type="ORF">L207DRAFT_573485</name>
</gene>
<dbReference type="InterPro" id="IPR051911">
    <property type="entry name" value="SDR_oxidoreductase"/>
</dbReference>
<comment type="similarity">
    <text evidence="2">Belongs to the short-chain dehydrogenases/reductases (SDR) family.</text>
</comment>
<dbReference type="InterPro" id="IPR020904">
    <property type="entry name" value="Sc_DH/Rdtase_CS"/>
</dbReference>
<protein>
    <submittedName>
        <fullName evidence="3">Putative short-chain oxidoreductase</fullName>
    </submittedName>
</protein>
<keyword evidence="4" id="KW-1185">Reference proteome</keyword>
<dbReference type="Proteomes" id="UP000235786">
    <property type="component" value="Unassembled WGS sequence"/>
</dbReference>
<dbReference type="PRINTS" id="PR00081">
    <property type="entry name" value="GDHRDH"/>
</dbReference>
<dbReference type="Gene3D" id="3.40.50.720">
    <property type="entry name" value="NAD(P)-binding Rossmann-like Domain"/>
    <property type="match status" value="1"/>
</dbReference>